<protein>
    <submittedName>
        <fullName evidence="2">Uncharacterized protein</fullName>
    </submittedName>
</protein>
<name>A0A2H9TQI4_9FUNG</name>
<keyword evidence="1" id="KW-1133">Transmembrane helix</keyword>
<reference evidence="2 3" key="1">
    <citation type="submission" date="2016-10" db="EMBL/GenBank/DDBJ databases">
        <title>The genome of Paramicrosporidium saccamoebae is the missing link in understanding Cryptomycota and Microsporidia evolution.</title>
        <authorList>
            <person name="Quandt C.A."/>
            <person name="Beaudet D."/>
            <person name="Corsaro D."/>
            <person name="Michel R."/>
            <person name="Corradi N."/>
            <person name="James T."/>
        </authorList>
    </citation>
    <scope>NUCLEOTIDE SEQUENCE [LARGE SCALE GENOMIC DNA]</scope>
    <source>
        <strain evidence="2 3">KSL3</strain>
    </source>
</reference>
<feature type="transmembrane region" description="Helical" evidence="1">
    <location>
        <begin position="33"/>
        <end position="54"/>
    </location>
</feature>
<evidence type="ECO:0000256" key="1">
    <source>
        <dbReference type="SAM" id="Phobius"/>
    </source>
</evidence>
<dbReference type="EMBL" id="MTSL01000018">
    <property type="protein sequence ID" value="PJF19976.1"/>
    <property type="molecule type" value="Genomic_DNA"/>
</dbReference>
<sequence>MDTVITVFALACTTVAGMRTCYLGLLAENLNGWLTVGEMFVHSVVLFSGMIVAAGAASWSYGVGGGLVCTFIGLLAGRCWWEHRKNVRLAEVLGGLCPNGSWSRAESFRQALSVSSVSIALIFVVAARNHGKGYDAYLTGNRYLSIQTFKKGCLSTVACFEVRGFGKMVTLLLFVEPTEVSYCQKWFGERGTILGNFRKELTDVIKHLWKKKTLVRSLQLDCTLNAMRRLDDEKQQALHEAYPWDLWIEAYLPRLPGMNVVTPEQHWTLAANGRRR</sequence>
<accession>A0A2H9TQI4</accession>
<comment type="caution">
    <text evidence="2">The sequence shown here is derived from an EMBL/GenBank/DDBJ whole genome shotgun (WGS) entry which is preliminary data.</text>
</comment>
<keyword evidence="1" id="KW-0472">Membrane</keyword>
<keyword evidence="3" id="KW-1185">Reference proteome</keyword>
<gene>
    <name evidence="2" type="ORF">PSACC_00203</name>
</gene>
<proteinExistence type="predicted"/>
<feature type="transmembrane region" description="Helical" evidence="1">
    <location>
        <begin position="61"/>
        <end position="81"/>
    </location>
</feature>
<keyword evidence="1" id="KW-0812">Transmembrane</keyword>
<evidence type="ECO:0000313" key="3">
    <source>
        <dbReference type="Proteomes" id="UP000240830"/>
    </source>
</evidence>
<organism evidence="2 3">
    <name type="scientific">Paramicrosporidium saccamoebae</name>
    <dbReference type="NCBI Taxonomy" id="1246581"/>
    <lineage>
        <taxon>Eukaryota</taxon>
        <taxon>Fungi</taxon>
        <taxon>Fungi incertae sedis</taxon>
        <taxon>Cryptomycota</taxon>
        <taxon>Cryptomycota incertae sedis</taxon>
        <taxon>Paramicrosporidium</taxon>
    </lineage>
</organism>
<dbReference type="Proteomes" id="UP000240830">
    <property type="component" value="Unassembled WGS sequence"/>
</dbReference>
<evidence type="ECO:0000313" key="2">
    <source>
        <dbReference type="EMBL" id="PJF19976.1"/>
    </source>
</evidence>
<dbReference type="AlphaFoldDB" id="A0A2H9TQI4"/>